<dbReference type="AlphaFoldDB" id="A0A9X1QLJ0"/>
<organism evidence="2 3">
    <name type="scientific">Sphingomonas cremea</name>
    <dbReference type="NCBI Taxonomy" id="2904799"/>
    <lineage>
        <taxon>Bacteria</taxon>
        <taxon>Pseudomonadati</taxon>
        <taxon>Pseudomonadota</taxon>
        <taxon>Alphaproteobacteria</taxon>
        <taxon>Sphingomonadales</taxon>
        <taxon>Sphingomonadaceae</taxon>
        <taxon>Sphingomonas</taxon>
    </lineage>
</organism>
<evidence type="ECO:0000256" key="1">
    <source>
        <dbReference type="SAM" id="Phobius"/>
    </source>
</evidence>
<sequence length="258" mass="29006">MIYKRVAARLRAQDWVAITIELAIVVVGVFLGTQANNWNQARIDRASASEYRREIIDDLKDNEADLETRQAYYREVRRHAVAALAAIEAPSPQLAEPFLIDAYQASQVWLRPLVRTGYDEMIGAGFSGGIGNRESRLRLSAYYTQMGQIDSNATSTTSYRERLRHAMPYVVQLAVQHSCGDQVTTLPGGSLVSVLPPSCTLELNRKMVELAVSRLQAAKLNEDLTRHIGDIDQRLAGFERVGRLAHENRLHLQQMESR</sequence>
<keyword evidence="3" id="KW-1185">Reference proteome</keyword>
<dbReference type="Proteomes" id="UP001139410">
    <property type="component" value="Unassembled WGS sequence"/>
</dbReference>
<evidence type="ECO:0000313" key="3">
    <source>
        <dbReference type="Proteomes" id="UP001139410"/>
    </source>
</evidence>
<dbReference type="RefSeq" id="WP_235066097.1">
    <property type="nucleotide sequence ID" value="NZ_JAKFGM010000001.1"/>
</dbReference>
<name>A0A9X1QLJ0_9SPHN</name>
<keyword evidence="1" id="KW-0472">Membrane</keyword>
<comment type="caution">
    <text evidence="2">The sequence shown here is derived from an EMBL/GenBank/DDBJ whole genome shotgun (WGS) entry which is preliminary data.</text>
</comment>
<evidence type="ECO:0000313" key="2">
    <source>
        <dbReference type="EMBL" id="MCF2513589.1"/>
    </source>
</evidence>
<reference evidence="2" key="1">
    <citation type="submission" date="2022-01" db="EMBL/GenBank/DDBJ databases">
        <authorList>
            <person name="Jo J.-H."/>
            <person name="Im W.-T."/>
        </authorList>
    </citation>
    <scope>NUCLEOTIDE SEQUENCE</scope>
    <source>
        <strain evidence="2">G124</strain>
    </source>
</reference>
<proteinExistence type="predicted"/>
<protein>
    <submittedName>
        <fullName evidence="2">Uncharacterized protein</fullName>
    </submittedName>
</protein>
<keyword evidence="1" id="KW-0812">Transmembrane</keyword>
<accession>A0A9X1QLJ0</accession>
<dbReference type="EMBL" id="JAKFGM010000001">
    <property type="protein sequence ID" value="MCF2513589.1"/>
    <property type="molecule type" value="Genomic_DNA"/>
</dbReference>
<keyword evidence="1" id="KW-1133">Transmembrane helix</keyword>
<feature type="transmembrane region" description="Helical" evidence="1">
    <location>
        <begin position="12"/>
        <end position="32"/>
    </location>
</feature>
<gene>
    <name evidence="2" type="ORF">LVY65_00710</name>
</gene>